<evidence type="ECO:0000313" key="3">
    <source>
        <dbReference type="Proteomes" id="UP000297597"/>
    </source>
</evidence>
<dbReference type="GO" id="GO:0008199">
    <property type="term" value="F:ferric iron binding"/>
    <property type="evidence" value="ECO:0007669"/>
    <property type="project" value="TreeGrafter"/>
</dbReference>
<reference evidence="2 3" key="1">
    <citation type="journal article" date="2018" name="Environ. Microbiol.">
        <title>Novel energy conservation strategies and behaviour of Pelotomaculum schinkii driving syntrophic propionate catabolism.</title>
        <authorList>
            <person name="Hidalgo-Ahumada C.A.P."/>
            <person name="Nobu M.K."/>
            <person name="Narihiro T."/>
            <person name="Tamaki H."/>
            <person name="Liu W.T."/>
            <person name="Kamagata Y."/>
            <person name="Stams A.J.M."/>
            <person name="Imachi H."/>
            <person name="Sousa D.Z."/>
        </authorList>
    </citation>
    <scope>NUCLEOTIDE SEQUENCE [LARGE SCALE GENOMIC DNA]</scope>
    <source>
        <strain evidence="2 3">MGP</strain>
    </source>
</reference>
<dbReference type="Gene3D" id="3.90.1670.10">
    <property type="entry name" value="FdhE-like domain"/>
    <property type="match status" value="1"/>
</dbReference>
<dbReference type="PANTHER" id="PTHR37689">
    <property type="entry name" value="PROTEIN FDHE"/>
    <property type="match status" value="1"/>
</dbReference>
<dbReference type="SUPFAM" id="SSF144020">
    <property type="entry name" value="FdhE-like"/>
    <property type="match status" value="1"/>
</dbReference>
<accession>A0A4Y7RUU3</accession>
<gene>
    <name evidence="2" type="primary">fdhE</name>
    <name evidence="2" type="ORF">Pmgp_01193</name>
</gene>
<dbReference type="InterPro" id="IPR024064">
    <property type="entry name" value="FdhE-like_sf"/>
</dbReference>
<dbReference type="Proteomes" id="UP000297597">
    <property type="component" value="Unassembled WGS sequence"/>
</dbReference>
<dbReference type="PANTHER" id="PTHR37689:SF1">
    <property type="entry name" value="PROTEIN FDHE"/>
    <property type="match status" value="1"/>
</dbReference>
<sequence length="272" mass="30512">MLDQSLQKVLVDFNQEFLKVEVPEGAITFASPAPEALQSGMIASTPLLNICPPQVKAGDFFVTLHQVAGVIKKFMPDLAGELEQIEAALPAQPEQQELFVAAAFKPGTDLLSLLKQDLPAETFGFLLNHTVKPFMLQYALKAQSLYDLEQWLQGNCPVCGGKPTLSLLEKGTGKRQLFCGLCEIKWRFHRLGCPYCTNNESQFFTVEGMEKYRVYFCEKCRGYIKTVDENKAGGEPLNLLWEDINTVQLDVLAMREGYFNQQVDEPAPEHEK</sequence>
<dbReference type="GO" id="GO:0005829">
    <property type="term" value="C:cytosol"/>
    <property type="evidence" value="ECO:0007669"/>
    <property type="project" value="TreeGrafter"/>
</dbReference>
<name>A0A4Y7RUU3_9FIRM</name>
<dbReference type="Pfam" id="PF24859">
    <property type="entry name" value="FdhE_central"/>
    <property type="match status" value="1"/>
</dbReference>
<dbReference type="OrthoDB" id="9811074at2"/>
<dbReference type="CDD" id="cd16341">
    <property type="entry name" value="FdhE"/>
    <property type="match status" value="1"/>
</dbReference>
<dbReference type="GO" id="GO:0051604">
    <property type="term" value="P:protein maturation"/>
    <property type="evidence" value="ECO:0007669"/>
    <property type="project" value="TreeGrafter"/>
</dbReference>
<evidence type="ECO:0000313" key="2">
    <source>
        <dbReference type="EMBL" id="TEB12037.1"/>
    </source>
</evidence>
<evidence type="ECO:0000259" key="1">
    <source>
        <dbReference type="Pfam" id="PF24859"/>
    </source>
</evidence>
<proteinExistence type="predicted"/>
<dbReference type="InterPro" id="IPR056797">
    <property type="entry name" value="FdhE_central"/>
</dbReference>
<comment type="caution">
    <text evidence="2">The sequence shown here is derived from an EMBL/GenBank/DDBJ whole genome shotgun (WGS) entry which is preliminary data.</text>
</comment>
<organism evidence="2 3">
    <name type="scientific">Pelotomaculum propionicicum</name>
    <dbReference type="NCBI Taxonomy" id="258475"/>
    <lineage>
        <taxon>Bacteria</taxon>
        <taxon>Bacillati</taxon>
        <taxon>Bacillota</taxon>
        <taxon>Clostridia</taxon>
        <taxon>Eubacteriales</taxon>
        <taxon>Desulfotomaculaceae</taxon>
        <taxon>Pelotomaculum</taxon>
    </lineage>
</organism>
<dbReference type="InterPro" id="IPR006452">
    <property type="entry name" value="Formate_DH_accessory"/>
</dbReference>
<protein>
    <submittedName>
        <fullName evidence="2">Protein FdhE</fullName>
    </submittedName>
</protein>
<feature type="domain" description="FdhE central" evidence="1">
    <location>
        <begin position="156"/>
        <end position="190"/>
    </location>
</feature>
<dbReference type="EMBL" id="QFFZ01000009">
    <property type="protein sequence ID" value="TEB12037.1"/>
    <property type="molecule type" value="Genomic_DNA"/>
</dbReference>
<dbReference type="RefSeq" id="WP_134213069.1">
    <property type="nucleotide sequence ID" value="NZ_QFFZ01000009.1"/>
</dbReference>
<dbReference type="AlphaFoldDB" id="A0A4Y7RUU3"/>
<keyword evidence="3" id="KW-1185">Reference proteome</keyword>